<evidence type="ECO:0000313" key="11">
    <source>
        <dbReference type="Proteomes" id="UP000182569"/>
    </source>
</evidence>
<evidence type="ECO:0000256" key="4">
    <source>
        <dbReference type="ARBA" id="ARBA00023125"/>
    </source>
</evidence>
<dbReference type="InterPro" id="IPR039420">
    <property type="entry name" value="WalR-like"/>
</dbReference>
<feature type="domain" description="HTH luxR-type" evidence="8">
    <location>
        <begin position="153"/>
        <end position="218"/>
    </location>
</feature>
<evidence type="ECO:0000256" key="3">
    <source>
        <dbReference type="ARBA" id="ARBA00023015"/>
    </source>
</evidence>
<dbReference type="PANTHER" id="PTHR43214">
    <property type="entry name" value="TWO-COMPONENT RESPONSE REGULATOR"/>
    <property type="match status" value="1"/>
</dbReference>
<proteinExistence type="predicted"/>
<dbReference type="PROSITE" id="PS50043">
    <property type="entry name" value="HTH_LUXR_2"/>
    <property type="match status" value="1"/>
</dbReference>
<dbReference type="OrthoDB" id="9779069at2"/>
<dbReference type="Proteomes" id="UP000182569">
    <property type="component" value="Chromosome"/>
</dbReference>
<dbReference type="GO" id="GO:0000160">
    <property type="term" value="P:phosphorelay signal transduction system"/>
    <property type="evidence" value="ECO:0007669"/>
    <property type="project" value="InterPro"/>
</dbReference>
<dbReference type="EMBL" id="CP015756">
    <property type="protein sequence ID" value="APC41895.1"/>
    <property type="molecule type" value="Genomic_DNA"/>
</dbReference>
<dbReference type="InterPro" id="IPR016032">
    <property type="entry name" value="Sig_transdc_resp-reg_C-effctor"/>
</dbReference>
<dbReference type="RefSeq" id="WP_071614188.1">
    <property type="nucleotide sequence ID" value="NZ_CP015756.1"/>
</dbReference>
<reference evidence="11" key="1">
    <citation type="journal article" date="2016" name="Front. Microbiol.">
        <title>Complete Genome Sequence of Clostridium estertheticum DSM 8809, a Microbe Identified in Spoiled Vacuum Packed Beef.</title>
        <authorList>
            <person name="Yu Z."/>
            <person name="Gunn L."/>
            <person name="Brennan E."/>
            <person name="Reid R."/>
            <person name="Wall P.G."/>
            <person name="Gaora O.P."/>
            <person name="Hurley D."/>
            <person name="Bolton D."/>
            <person name="Fanning S."/>
        </authorList>
    </citation>
    <scope>NUCLEOTIDE SEQUENCE [LARGE SCALE GENOMIC DNA]</scope>
    <source>
        <strain evidence="11">DSM 8809</strain>
    </source>
</reference>
<sequence length="219" mass="24492">MINVILADDQKIVREGIKMILSLDEGINILGEAENGKQLLILLEKALPDVILMDVRMPIMDGVVATKIIKEKYADVKVIILTTFSEDEYIFKAIKNGADGYILKDAGSDYIIKAIKTAYDGTMFLDPGVALKIVTAFNSLTSENHSSNKVYNQKYKLDALTPREIDVAKLIAQGKNNKYICEILFLRLGTVKNYVTKILEKLELNSRTELAVFISKCQI</sequence>
<feature type="modified residue" description="4-aspartylphosphate" evidence="7">
    <location>
        <position position="54"/>
    </location>
</feature>
<dbReference type="STRING" id="1552.A7L45_18405"/>
<dbReference type="Pfam" id="PF00196">
    <property type="entry name" value="GerE"/>
    <property type="match status" value="1"/>
</dbReference>
<evidence type="ECO:0000256" key="5">
    <source>
        <dbReference type="ARBA" id="ARBA00023163"/>
    </source>
</evidence>
<evidence type="ECO:0000259" key="8">
    <source>
        <dbReference type="PROSITE" id="PS50043"/>
    </source>
</evidence>
<feature type="domain" description="Response regulatory" evidence="9">
    <location>
        <begin position="3"/>
        <end position="119"/>
    </location>
</feature>
<dbReference type="Pfam" id="PF00072">
    <property type="entry name" value="Response_reg"/>
    <property type="match status" value="1"/>
</dbReference>
<evidence type="ECO:0000256" key="7">
    <source>
        <dbReference type="PROSITE-ProRule" id="PRU00169"/>
    </source>
</evidence>
<evidence type="ECO:0000256" key="6">
    <source>
        <dbReference type="ARBA" id="ARBA00024867"/>
    </source>
</evidence>
<dbReference type="PRINTS" id="PR00038">
    <property type="entry name" value="HTHLUXR"/>
</dbReference>
<dbReference type="PANTHER" id="PTHR43214:SF40">
    <property type="entry name" value="TRANSCRIPTIONAL REGULATORY PROTEIN LNRK"/>
    <property type="match status" value="1"/>
</dbReference>
<dbReference type="SMART" id="SM00448">
    <property type="entry name" value="REC"/>
    <property type="match status" value="1"/>
</dbReference>
<protein>
    <recommendedName>
        <fullName evidence="1">Stage 0 sporulation protein A homolog</fullName>
    </recommendedName>
</protein>
<name>A0A1J0GKS4_9CLOT</name>
<dbReference type="InterPro" id="IPR058245">
    <property type="entry name" value="NreC/VraR/RcsB-like_REC"/>
</dbReference>
<organism evidence="10 11">
    <name type="scientific">Clostridium estertheticum subsp. estertheticum</name>
    <dbReference type="NCBI Taxonomy" id="1552"/>
    <lineage>
        <taxon>Bacteria</taxon>
        <taxon>Bacillati</taxon>
        <taxon>Bacillota</taxon>
        <taxon>Clostridia</taxon>
        <taxon>Eubacteriales</taxon>
        <taxon>Clostridiaceae</taxon>
        <taxon>Clostridium</taxon>
    </lineage>
</organism>
<keyword evidence="3" id="KW-0805">Transcription regulation</keyword>
<comment type="function">
    <text evidence="6">May play the central regulatory role in sporulation. It may be an element of the effector pathway responsible for the activation of sporulation genes in response to nutritional stress. Spo0A may act in concert with spo0H (a sigma factor) to control the expression of some genes that are critical to the sporulation process.</text>
</comment>
<dbReference type="SUPFAM" id="SSF46894">
    <property type="entry name" value="C-terminal effector domain of the bipartite response regulators"/>
    <property type="match status" value="1"/>
</dbReference>
<dbReference type="Gene3D" id="3.40.50.2300">
    <property type="match status" value="1"/>
</dbReference>
<dbReference type="PROSITE" id="PS50110">
    <property type="entry name" value="RESPONSE_REGULATORY"/>
    <property type="match status" value="1"/>
</dbReference>
<keyword evidence="4 10" id="KW-0238">DNA-binding</keyword>
<gene>
    <name evidence="10" type="ORF">A7L45_18405</name>
</gene>
<dbReference type="InterPro" id="IPR000792">
    <property type="entry name" value="Tscrpt_reg_LuxR_C"/>
</dbReference>
<dbReference type="SUPFAM" id="SSF52172">
    <property type="entry name" value="CheY-like"/>
    <property type="match status" value="1"/>
</dbReference>
<dbReference type="InterPro" id="IPR011006">
    <property type="entry name" value="CheY-like_superfamily"/>
</dbReference>
<dbReference type="GO" id="GO:0006355">
    <property type="term" value="P:regulation of DNA-templated transcription"/>
    <property type="evidence" value="ECO:0007669"/>
    <property type="project" value="InterPro"/>
</dbReference>
<dbReference type="SMART" id="SM00421">
    <property type="entry name" value="HTH_LUXR"/>
    <property type="match status" value="1"/>
</dbReference>
<dbReference type="CDD" id="cd06170">
    <property type="entry name" value="LuxR_C_like"/>
    <property type="match status" value="1"/>
</dbReference>
<accession>A0A1J0GKS4</accession>
<evidence type="ECO:0000313" key="10">
    <source>
        <dbReference type="EMBL" id="APC41895.1"/>
    </source>
</evidence>
<dbReference type="InterPro" id="IPR001789">
    <property type="entry name" value="Sig_transdc_resp-reg_receiver"/>
</dbReference>
<keyword evidence="5" id="KW-0804">Transcription</keyword>
<keyword evidence="11" id="KW-1185">Reference proteome</keyword>
<dbReference type="GO" id="GO:0003677">
    <property type="term" value="F:DNA binding"/>
    <property type="evidence" value="ECO:0007669"/>
    <property type="project" value="UniProtKB-KW"/>
</dbReference>
<evidence type="ECO:0000259" key="9">
    <source>
        <dbReference type="PROSITE" id="PS50110"/>
    </source>
</evidence>
<keyword evidence="2 7" id="KW-0597">Phosphoprotein</keyword>
<dbReference type="AlphaFoldDB" id="A0A1J0GKS4"/>
<dbReference type="KEGG" id="ceu:A7L45_18405"/>
<dbReference type="CDD" id="cd17535">
    <property type="entry name" value="REC_NarL-like"/>
    <property type="match status" value="1"/>
</dbReference>
<evidence type="ECO:0000256" key="1">
    <source>
        <dbReference type="ARBA" id="ARBA00018672"/>
    </source>
</evidence>
<evidence type="ECO:0000256" key="2">
    <source>
        <dbReference type="ARBA" id="ARBA00022553"/>
    </source>
</evidence>